<dbReference type="EMBL" id="FNEB01000005">
    <property type="protein sequence ID" value="SDI78368.1"/>
    <property type="molecule type" value="Genomic_DNA"/>
</dbReference>
<dbReference type="OrthoDB" id="8480178at2"/>
<sequence>MMVTTNDRMIKDLIDFYRRWPEMRLQAQSLQARPDIGDAQREVLKWMIRVVDRVGPSDLSEEV</sequence>
<reference evidence="1 2" key="1">
    <citation type="submission" date="2016-10" db="EMBL/GenBank/DDBJ databases">
        <authorList>
            <person name="de Groot N.N."/>
        </authorList>
    </citation>
    <scope>NUCLEOTIDE SEQUENCE [LARGE SCALE GENOMIC DNA]</scope>
    <source>
        <strain evidence="1 2">DSM 28010</strain>
    </source>
</reference>
<organism evidence="1 2">
    <name type="scientific">Lutimaribacter saemankumensis</name>
    <dbReference type="NCBI Taxonomy" id="490829"/>
    <lineage>
        <taxon>Bacteria</taxon>
        <taxon>Pseudomonadati</taxon>
        <taxon>Pseudomonadota</taxon>
        <taxon>Alphaproteobacteria</taxon>
        <taxon>Rhodobacterales</taxon>
        <taxon>Roseobacteraceae</taxon>
        <taxon>Lutimaribacter</taxon>
    </lineage>
</organism>
<dbReference type="RefSeq" id="WP_090028783.1">
    <property type="nucleotide sequence ID" value="NZ_FNEB01000005.1"/>
</dbReference>
<dbReference type="AlphaFoldDB" id="A0A1G8NDX7"/>
<dbReference type="Proteomes" id="UP000199340">
    <property type="component" value="Unassembled WGS sequence"/>
</dbReference>
<accession>A0A1G8NDX7</accession>
<dbReference type="STRING" id="490829.SAMN05421850_105168"/>
<keyword evidence="2" id="KW-1185">Reference proteome</keyword>
<gene>
    <name evidence="1" type="ORF">SAMN05421850_105168</name>
</gene>
<evidence type="ECO:0000313" key="1">
    <source>
        <dbReference type="EMBL" id="SDI78368.1"/>
    </source>
</evidence>
<protein>
    <submittedName>
        <fullName evidence="1">Uncharacterized protein</fullName>
    </submittedName>
</protein>
<evidence type="ECO:0000313" key="2">
    <source>
        <dbReference type="Proteomes" id="UP000199340"/>
    </source>
</evidence>
<proteinExistence type="predicted"/>
<name>A0A1G8NDX7_9RHOB</name>